<evidence type="ECO:0000313" key="3">
    <source>
        <dbReference type="Proteomes" id="UP000010878"/>
    </source>
</evidence>
<dbReference type="GeneID" id="14403418"/>
<reference evidence="2 3" key="1">
    <citation type="submission" date="2012-11" db="EMBL/GenBank/DDBJ databases">
        <title>FINISHED of Natronococcus occultus SP4, DSM 3396.</title>
        <authorList>
            <consortium name="DOE Joint Genome Institute"/>
            <person name="Eisen J."/>
            <person name="Huntemann M."/>
            <person name="Wei C.-L."/>
            <person name="Han J."/>
            <person name="Detter J.C."/>
            <person name="Han C."/>
            <person name="Tapia R."/>
            <person name="Chen A."/>
            <person name="Kyrpides N."/>
            <person name="Mavromatis K."/>
            <person name="Markowitz V."/>
            <person name="Szeto E."/>
            <person name="Ivanova N."/>
            <person name="Mikhailova N."/>
            <person name="Ovchinnikova G."/>
            <person name="Pagani I."/>
            <person name="Pati A."/>
            <person name="Goodwin L."/>
            <person name="Nordberg H.P."/>
            <person name="Cantor M.N."/>
            <person name="Hua S.X."/>
            <person name="Woyke T."/>
            <person name="Eisen J."/>
            <person name="Klenk H.-P."/>
            <person name="Klenk H.-P."/>
        </authorList>
    </citation>
    <scope>NUCLEOTIDE SEQUENCE [LARGE SCALE GENOMIC DNA]</scope>
    <source>
        <strain evidence="2 3">SP4</strain>
    </source>
</reference>
<dbReference type="Proteomes" id="UP000010878">
    <property type="component" value="Chromosome"/>
</dbReference>
<keyword evidence="3" id="KW-1185">Reference proteome</keyword>
<protein>
    <recommendedName>
        <fullName evidence="1">DUF8112 domain-containing protein</fullName>
    </recommendedName>
</protein>
<name>L0K3W5_9EURY</name>
<organism evidence="2 3">
    <name type="scientific">Natronococcus occultus SP4</name>
    <dbReference type="NCBI Taxonomy" id="694430"/>
    <lineage>
        <taxon>Archaea</taxon>
        <taxon>Methanobacteriati</taxon>
        <taxon>Methanobacteriota</taxon>
        <taxon>Stenosarchaea group</taxon>
        <taxon>Halobacteria</taxon>
        <taxon>Halobacteriales</taxon>
        <taxon>Natrialbaceae</taxon>
        <taxon>Natronococcus</taxon>
    </lineage>
</organism>
<dbReference type="HOGENOM" id="CLU_1933313_0_0_2"/>
<dbReference type="OrthoDB" id="190308at2157"/>
<dbReference type="eggNOG" id="arCOG10929">
    <property type="taxonomic scope" value="Archaea"/>
</dbReference>
<gene>
    <name evidence="2" type="ORF">Natoc_3031</name>
</gene>
<dbReference type="RefSeq" id="WP_015322217.1">
    <property type="nucleotide sequence ID" value="NC_019974.1"/>
</dbReference>
<proteinExistence type="predicted"/>
<evidence type="ECO:0000259" key="1">
    <source>
        <dbReference type="Pfam" id="PF26417"/>
    </source>
</evidence>
<dbReference type="AlphaFoldDB" id="L0K3W5"/>
<accession>L0K3W5</accession>
<feature type="domain" description="DUF8112" evidence="1">
    <location>
        <begin position="18"/>
        <end position="124"/>
    </location>
</feature>
<dbReference type="InterPro" id="IPR058425">
    <property type="entry name" value="DUF8112"/>
</dbReference>
<dbReference type="Pfam" id="PF26417">
    <property type="entry name" value="DUF8112"/>
    <property type="match status" value="1"/>
</dbReference>
<sequence length="130" mass="13910">MAADDCRRYRAEHREELTVTATPAQILAGHPVGPKPDAAVCIGCGSPLHETDIVFAYAYRCADAVQWDVPRLFCHGCAPSRIRSPTLGTTELLVGGRLGTITLPTPRSPRLCLTELALRAFSPPAEGCAP</sequence>
<dbReference type="KEGG" id="nou:Natoc_3031"/>
<dbReference type="EMBL" id="CP003929">
    <property type="protein sequence ID" value="AGB38778.1"/>
    <property type="molecule type" value="Genomic_DNA"/>
</dbReference>
<dbReference type="STRING" id="694430.Natoc_3031"/>
<evidence type="ECO:0000313" key="2">
    <source>
        <dbReference type="EMBL" id="AGB38778.1"/>
    </source>
</evidence>